<dbReference type="RefSeq" id="WP_164005560.1">
    <property type="nucleotide sequence ID" value="NZ_JAAIKD010000007.1"/>
</dbReference>
<dbReference type="AlphaFoldDB" id="A0A6B3RBH4"/>
<organism evidence="1 2">
    <name type="scientific">Psychroflexus aurantiacus</name>
    <dbReference type="NCBI Taxonomy" id="2709310"/>
    <lineage>
        <taxon>Bacteria</taxon>
        <taxon>Pseudomonadati</taxon>
        <taxon>Bacteroidota</taxon>
        <taxon>Flavobacteriia</taxon>
        <taxon>Flavobacteriales</taxon>
        <taxon>Flavobacteriaceae</taxon>
        <taxon>Psychroflexus</taxon>
    </lineage>
</organism>
<dbReference type="Proteomes" id="UP000478505">
    <property type="component" value="Unassembled WGS sequence"/>
</dbReference>
<accession>A0A6B3RBH4</accession>
<name>A0A6B3RBH4_9FLAO</name>
<proteinExistence type="predicted"/>
<sequence>METLKQITIVIKRNMKNIIYLSIVLIFVQACFAQEGYNSLNDTEYANVKFQGVSFEAIKATDGDVQAMRELFPSSTASNHPDAFKVDEFGSEIGEPQRYFYFNSGLKIFFGLEGPNVPAEIGRLESPDITVLGHHLEVGDSIDVFGDDIEFNQRKNGGYSIRFIKNNGYCCPIVIVFDRYNKITKIVYLIYT</sequence>
<keyword evidence="2" id="KW-1185">Reference proteome</keyword>
<reference evidence="1 2" key="1">
    <citation type="submission" date="2020-02" db="EMBL/GenBank/DDBJ databases">
        <title>Flavobacteriaceae Psychroflexus bacterium YR1-1, complete genome.</title>
        <authorList>
            <person name="Li Y."/>
            <person name="Wu S."/>
        </authorList>
    </citation>
    <scope>NUCLEOTIDE SEQUENCE [LARGE SCALE GENOMIC DNA]</scope>
    <source>
        <strain evidence="1 2">YR1-1</strain>
    </source>
</reference>
<comment type="caution">
    <text evidence="1">The sequence shown here is derived from an EMBL/GenBank/DDBJ whole genome shotgun (WGS) entry which is preliminary data.</text>
</comment>
<protein>
    <submittedName>
        <fullName evidence="1">Uncharacterized protein</fullName>
    </submittedName>
</protein>
<evidence type="ECO:0000313" key="1">
    <source>
        <dbReference type="EMBL" id="NEV94864.1"/>
    </source>
</evidence>
<gene>
    <name evidence="1" type="ORF">G3567_11990</name>
</gene>
<dbReference type="EMBL" id="JAAIKD010000007">
    <property type="protein sequence ID" value="NEV94864.1"/>
    <property type="molecule type" value="Genomic_DNA"/>
</dbReference>
<dbReference type="PROSITE" id="PS51257">
    <property type="entry name" value="PROKAR_LIPOPROTEIN"/>
    <property type="match status" value="1"/>
</dbReference>
<evidence type="ECO:0000313" key="2">
    <source>
        <dbReference type="Proteomes" id="UP000478505"/>
    </source>
</evidence>